<dbReference type="Gene3D" id="3.40.50.12780">
    <property type="entry name" value="N-terminal domain of ligase-like"/>
    <property type="match status" value="1"/>
</dbReference>
<evidence type="ECO:0000259" key="5">
    <source>
        <dbReference type="PROSITE" id="PS50075"/>
    </source>
</evidence>
<dbReference type="InterPro" id="IPR010071">
    <property type="entry name" value="AA_adenyl_dom"/>
</dbReference>
<dbReference type="InterPro" id="IPR041464">
    <property type="entry name" value="TubC_N"/>
</dbReference>
<dbReference type="SMART" id="SM00823">
    <property type="entry name" value="PKS_PP"/>
    <property type="match status" value="2"/>
</dbReference>
<dbReference type="PANTHER" id="PTHR45398">
    <property type="match status" value="1"/>
</dbReference>
<comment type="cofactor">
    <cofactor evidence="1">
        <name>pantetheine 4'-phosphate</name>
        <dbReference type="ChEBI" id="CHEBI:47942"/>
    </cofactor>
</comment>
<dbReference type="NCBIfam" id="TIGR01733">
    <property type="entry name" value="AA-adenyl-dom"/>
    <property type="match status" value="1"/>
</dbReference>
<dbReference type="InterPro" id="IPR036736">
    <property type="entry name" value="ACP-like_sf"/>
</dbReference>
<dbReference type="SUPFAM" id="SSF56801">
    <property type="entry name" value="Acetyl-CoA synthetase-like"/>
    <property type="match status" value="1"/>
</dbReference>
<dbReference type="SUPFAM" id="SSF52777">
    <property type="entry name" value="CoA-dependent acyltransferases"/>
    <property type="match status" value="4"/>
</dbReference>
<dbReference type="Proteomes" id="UP001215231">
    <property type="component" value="Chromosome"/>
</dbReference>
<proteinExistence type="predicted"/>
<evidence type="ECO:0000256" key="1">
    <source>
        <dbReference type="ARBA" id="ARBA00001957"/>
    </source>
</evidence>
<dbReference type="PROSITE" id="PS00012">
    <property type="entry name" value="PHOSPHOPANTETHEINE"/>
    <property type="match status" value="2"/>
</dbReference>
<reference evidence="6 7" key="1">
    <citation type="journal article" date="2022" name="Mar. Drugs">
        <title>Bioassay-Guided Fractionation Leads to the Detection of Cholic Acid Generated by the Rare Thalassomonas sp.</title>
        <authorList>
            <person name="Pheiffer F."/>
            <person name="Schneider Y.K."/>
            <person name="Hansen E.H."/>
            <person name="Andersen J.H."/>
            <person name="Isaksson J."/>
            <person name="Busche T."/>
            <person name="R C."/>
            <person name="Kalinowski J."/>
            <person name="Zyl L.V."/>
            <person name="Trindade M."/>
        </authorList>
    </citation>
    <scope>NUCLEOTIDE SEQUENCE [LARGE SCALE GENOMIC DNA]</scope>
    <source>
        <strain evidence="6 7">A5K-61T</strain>
    </source>
</reference>
<dbReference type="InterPro" id="IPR044894">
    <property type="entry name" value="TubC_N_sf"/>
</dbReference>
<sequence>MSKQLLQLCWQQGIRLSLNGDNLGFKAAPGAMTPEIIADIKANKAALIEQLKQAPDYFNARPLSANERALWFLYRMQPDSVAYNMAYAVKLRPGLATKDIQEALDKLIQAHPILGCHYGERDGVPLQWSTPENIAPLTVSQLQQGSQQEIDAWLKRQADEPLAPDQGKTCHSALLCNHNKQGTAQYLILVVHHIAADFISFELLRRDLLRLLDQQAVSERQFPQYSYQDWLYEQKTSREDEAFWLSSLGDVPQLQLPTDFAHGLERQSAGEELQHEIGQALAGKIRQACRELKVTPYLWWLASFQWFMARISGQDDFIIGTPSAGRLKPEHNELVGYLVNPLALRCQIDKNLSFPLWLEQVKSQMQGAIKHQAYPFAALVDKLDFARSEGRSPVFQHMFTLNQLHPDELTDKVLEQELLTEQRGAAHELNLVVVDDKSNFTCKWRYNNSLYRRETVETILAMFEHFATELVEHQHQPLKDFNISPPALASVLGGENHLPAADTAWQAFEQQLALKPEAKALQSGPISQSYGEMAREIRQQAKVLQQQGIKPGDRVGLCLERSINQVSLMFACWRLGASFVVIDPQWPEKRLSYIITDAQLKLVISRQTPKTSLSTATAWLNLERINEPVTETLTPCPLKADHEAYVIYTSGSTGQPKGVSVSQQNLVYYVNGLIKELDLSQDASMASLSAHSADLGYTALFGALLSGRTLRLLAESLALDTQALLLELNTRPLDCLKIVPSHLNGLLLASENNALLPRQALICGGEAFPPQLVEKIHQLKPELALYNHYGPTETTIGVLVNKINPQNCQQVALGQPLANVNLRVVDTCGFTVAQGLPGELHIAGPTVSQGYLNLAGQTAENFYQYQGQTWYRTGDAVVQRDQAIYYLGRTDFQVKIRGYRVEPGEVEHWLQQHIQDAVVVNKPEQNGKNRLVAYLIAETAKIASVHQLMTGELPAHMVPSLWQAMPELPRLANGKVNRQQLPAPEATSDNEEKAQNQQEHNHASETELTLLAIWQELLGQQDIALDDNFFSLGGDSILGLQVIAKARKAGIKLTPQQIFQHKTISALAQLAAPRAKPQALSQNEQALLTIVRQVLGREDFGVKHDFFASGGDSILSLQVVAGARKAGINILPKDIFKHKTIAALAAQLPDTQQTSDKALAKPTQEKAFALTPIQHWFFEQALEKPQHWNQALLLDCQQEMALDALRQATALVLQRHPSLSLAFEQTGDTWMQKYQAYQQSWPQQVVKLSSESPSEAVLNRCQGELELQSAPLLRIVYFPTTKQLLLSAHHLIVDAVSWQIILEDLFSLYQQIISGQSPEFTGQSSDFALWQQALEQQAKVYNRETLVQYWQSQLDSQNVLAQEKSDANTYGNSRHYSLSLDESLTSALLTTACQSYNSQVQELLLTVLVQVLSQYLEQDKITIELEGHGRESDLLSAETGLDLSGATGWFTSRYPQKFTTSNEPEQAIISIKEQLRNIPDKGLSYGLLRYLSGKNLSGKSLTDNDHQWGQSSLVSFNYLGQQNKSDKQGFSLSQMLCPGMRAPENQRPHLLDINAVVSQGILHLDWCYPGHDEQFADIPELAQAFKQQVIELIRHCSAPAVGRATAADFPNAGINDNQFIDLLSELMS</sequence>
<dbReference type="Pfam" id="PF00501">
    <property type="entry name" value="AMP-binding"/>
    <property type="match status" value="1"/>
</dbReference>
<dbReference type="PANTHER" id="PTHR45398:SF1">
    <property type="entry name" value="ENZYME, PUTATIVE (JCVI)-RELATED"/>
    <property type="match status" value="1"/>
</dbReference>
<dbReference type="Pfam" id="PF18563">
    <property type="entry name" value="TubC_N"/>
    <property type="match status" value="1"/>
</dbReference>
<evidence type="ECO:0000313" key="7">
    <source>
        <dbReference type="Proteomes" id="UP001215231"/>
    </source>
</evidence>
<evidence type="ECO:0000256" key="2">
    <source>
        <dbReference type="ARBA" id="ARBA00022450"/>
    </source>
</evidence>
<feature type="domain" description="Carrier" evidence="5">
    <location>
        <begin position="1001"/>
        <end position="1075"/>
    </location>
</feature>
<keyword evidence="2" id="KW-0596">Phosphopantetheine</keyword>
<accession>A0ABY7VGL8</accession>
<dbReference type="Pfam" id="PF00550">
    <property type="entry name" value="PP-binding"/>
    <property type="match status" value="2"/>
</dbReference>
<dbReference type="Pfam" id="PF00668">
    <property type="entry name" value="Condensation"/>
    <property type="match status" value="2"/>
</dbReference>
<dbReference type="Gene3D" id="3.30.559.10">
    <property type="entry name" value="Chloramphenicol acetyltransferase-like domain"/>
    <property type="match status" value="2"/>
</dbReference>
<dbReference type="InterPro" id="IPR023213">
    <property type="entry name" value="CAT-like_dom_sf"/>
</dbReference>
<dbReference type="InterPro" id="IPR000873">
    <property type="entry name" value="AMP-dep_synth/lig_dom"/>
</dbReference>
<dbReference type="InterPro" id="IPR006162">
    <property type="entry name" value="Ppantetheine_attach_site"/>
</dbReference>
<feature type="domain" description="Carrier" evidence="5">
    <location>
        <begin position="1078"/>
        <end position="1152"/>
    </location>
</feature>
<gene>
    <name evidence="6" type="ORF">H3N35_03610</name>
</gene>
<dbReference type="PROSITE" id="PS50075">
    <property type="entry name" value="CARRIER"/>
    <property type="match status" value="2"/>
</dbReference>
<organism evidence="6 7">
    <name type="scientific">Thalassomonas haliotis</name>
    <dbReference type="NCBI Taxonomy" id="485448"/>
    <lineage>
        <taxon>Bacteria</taxon>
        <taxon>Pseudomonadati</taxon>
        <taxon>Pseudomonadota</taxon>
        <taxon>Gammaproteobacteria</taxon>
        <taxon>Alteromonadales</taxon>
        <taxon>Colwelliaceae</taxon>
        <taxon>Thalassomonas</taxon>
    </lineage>
</organism>
<name>A0ABY7VGL8_9GAMM</name>
<dbReference type="Gene3D" id="1.10.10.1830">
    <property type="entry name" value="Non-ribosomal peptide synthase, adenylation domain"/>
    <property type="match status" value="1"/>
</dbReference>
<keyword evidence="7" id="KW-1185">Reference proteome</keyword>
<dbReference type="SUPFAM" id="SSF47336">
    <property type="entry name" value="ACP-like"/>
    <property type="match status" value="2"/>
</dbReference>
<dbReference type="InterPro" id="IPR010060">
    <property type="entry name" value="NRPS_synth"/>
</dbReference>
<dbReference type="InterPro" id="IPR020845">
    <property type="entry name" value="AMP-binding_CS"/>
</dbReference>
<dbReference type="NCBIfam" id="TIGR01720">
    <property type="entry name" value="NRPS-para261"/>
    <property type="match status" value="1"/>
</dbReference>
<evidence type="ECO:0000256" key="3">
    <source>
        <dbReference type="ARBA" id="ARBA00022553"/>
    </source>
</evidence>
<feature type="region of interest" description="Disordered" evidence="4">
    <location>
        <begin position="983"/>
        <end position="1002"/>
    </location>
</feature>
<dbReference type="InterPro" id="IPR009081">
    <property type="entry name" value="PP-bd_ACP"/>
</dbReference>
<dbReference type="InterPro" id="IPR020806">
    <property type="entry name" value="PKS_PP-bd"/>
</dbReference>
<keyword evidence="3" id="KW-0597">Phosphoprotein</keyword>
<dbReference type="Gene3D" id="1.10.1200.10">
    <property type="entry name" value="ACP-like"/>
    <property type="match status" value="2"/>
</dbReference>
<dbReference type="RefSeq" id="WP_274052858.1">
    <property type="nucleotide sequence ID" value="NZ_CP059693.1"/>
</dbReference>
<dbReference type="CDD" id="cd05930">
    <property type="entry name" value="A_NRPS"/>
    <property type="match status" value="1"/>
</dbReference>
<dbReference type="Gene3D" id="3.30.559.30">
    <property type="entry name" value="Nonribosomal peptide synthetase, condensation domain"/>
    <property type="match status" value="2"/>
</dbReference>
<dbReference type="Gene3D" id="3.30.300.30">
    <property type="match status" value="1"/>
</dbReference>
<feature type="compositionally biased region" description="Basic and acidic residues" evidence="4">
    <location>
        <begin position="990"/>
        <end position="1002"/>
    </location>
</feature>
<evidence type="ECO:0000256" key="4">
    <source>
        <dbReference type="SAM" id="MobiDB-lite"/>
    </source>
</evidence>
<dbReference type="EMBL" id="CP059693">
    <property type="protein sequence ID" value="WDE12577.1"/>
    <property type="molecule type" value="Genomic_DNA"/>
</dbReference>
<dbReference type="PROSITE" id="PS00455">
    <property type="entry name" value="AMP_BINDING"/>
    <property type="match status" value="1"/>
</dbReference>
<evidence type="ECO:0000313" key="6">
    <source>
        <dbReference type="EMBL" id="WDE12577.1"/>
    </source>
</evidence>
<protein>
    <submittedName>
        <fullName evidence="6">Amino acid adenylation domain-containing protein</fullName>
    </submittedName>
</protein>
<dbReference type="InterPro" id="IPR001242">
    <property type="entry name" value="Condensation_dom"/>
</dbReference>
<dbReference type="InterPro" id="IPR045851">
    <property type="entry name" value="AMP-bd_C_sf"/>
</dbReference>
<dbReference type="InterPro" id="IPR042099">
    <property type="entry name" value="ANL_N_sf"/>
</dbReference>